<accession>A2DDQ9</accession>
<keyword evidence="3" id="KW-1185">Reference proteome</keyword>
<gene>
    <name evidence="2" type="ORF">TVAG_198740</name>
</gene>
<protein>
    <submittedName>
        <fullName evidence="2">Uncharacterized protein</fullName>
    </submittedName>
</protein>
<dbReference type="InParanoid" id="A2DDQ9"/>
<feature type="compositionally biased region" description="Basic and acidic residues" evidence="1">
    <location>
        <begin position="226"/>
        <end position="323"/>
    </location>
</feature>
<evidence type="ECO:0000313" key="2">
    <source>
        <dbReference type="EMBL" id="EAY21435.1"/>
    </source>
</evidence>
<dbReference type="EMBL" id="DS113190">
    <property type="protein sequence ID" value="EAY21435.1"/>
    <property type="molecule type" value="Genomic_DNA"/>
</dbReference>
<feature type="region of interest" description="Disordered" evidence="1">
    <location>
        <begin position="509"/>
        <end position="565"/>
    </location>
</feature>
<feature type="region of interest" description="Disordered" evidence="1">
    <location>
        <begin position="226"/>
        <end position="324"/>
    </location>
</feature>
<dbReference type="VEuPathDB" id="TrichDB:TVAG_198740"/>
<dbReference type="KEGG" id="tva:5466984"/>
<dbReference type="VEuPathDB" id="TrichDB:TVAGG3_0999170"/>
<feature type="compositionally biased region" description="Basic and acidic residues" evidence="1">
    <location>
        <begin position="509"/>
        <end position="520"/>
    </location>
</feature>
<organism evidence="2 3">
    <name type="scientific">Trichomonas vaginalis (strain ATCC PRA-98 / G3)</name>
    <dbReference type="NCBI Taxonomy" id="412133"/>
    <lineage>
        <taxon>Eukaryota</taxon>
        <taxon>Metamonada</taxon>
        <taxon>Parabasalia</taxon>
        <taxon>Trichomonadida</taxon>
        <taxon>Trichomonadidae</taxon>
        <taxon>Trichomonas</taxon>
    </lineage>
</organism>
<evidence type="ECO:0000313" key="3">
    <source>
        <dbReference type="Proteomes" id="UP000001542"/>
    </source>
</evidence>
<dbReference type="Proteomes" id="UP000001542">
    <property type="component" value="Unassembled WGS sequence"/>
</dbReference>
<reference evidence="2" key="2">
    <citation type="journal article" date="2007" name="Science">
        <title>Draft genome sequence of the sexually transmitted pathogen Trichomonas vaginalis.</title>
        <authorList>
            <person name="Carlton J.M."/>
            <person name="Hirt R.P."/>
            <person name="Silva J.C."/>
            <person name="Delcher A.L."/>
            <person name="Schatz M."/>
            <person name="Zhao Q."/>
            <person name="Wortman J.R."/>
            <person name="Bidwell S.L."/>
            <person name="Alsmark U.C.M."/>
            <person name="Besteiro S."/>
            <person name="Sicheritz-Ponten T."/>
            <person name="Noel C.J."/>
            <person name="Dacks J.B."/>
            <person name="Foster P.G."/>
            <person name="Simillion C."/>
            <person name="Van de Peer Y."/>
            <person name="Miranda-Saavedra D."/>
            <person name="Barton G.J."/>
            <person name="Westrop G.D."/>
            <person name="Mueller S."/>
            <person name="Dessi D."/>
            <person name="Fiori P.L."/>
            <person name="Ren Q."/>
            <person name="Paulsen I."/>
            <person name="Zhang H."/>
            <person name="Bastida-Corcuera F.D."/>
            <person name="Simoes-Barbosa A."/>
            <person name="Brown M.T."/>
            <person name="Hayes R.D."/>
            <person name="Mukherjee M."/>
            <person name="Okumura C.Y."/>
            <person name="Schneider R."/>
            <person name="Smith A.J."/>
            <person name="Vanacova S."/>
            <person name="Villalvazo M."/>
            <person name="Haas B.J."/>
            <person name="Pertea M."/>
            <person name="Feldblyum T.V."/>
            <person name="Utterback T.R."/>
            <person name="Shu C.L."/>
            <person name="Osoegawa K."/>
            <person name="de Jong P.J."/>
            <person name="Hrdy I."/>
            <person name="Horvathova L."/>
            <person name="Zubacova Z."/>
            <person name="Dolezal P."/>
            <person name="Malik S.B."/>
            <person name="Logsdon J.M. Jr."/>
            <person name="Henze K."/>
            <person name="Gupta A."/>
            <person name="Wang C.C."/>
            <person name="Dunne R.L."/>
            <person name="Upcroft J.A."/>
            <person name="Upcroft P."/>
            <person name="White O."/>
            <person name="Salzberg S.L."/>
            <person name="Tang P."/>
            <person name="Chiu C.-H."/>
            <person name="Lee Y.-S."/>
            <person name="Embley T.M."/>
            <person name="Coombs G.H."/>
            <person name="Mottram J.C."/>
            <person name="Tachezy J."/>
            <person name="Fraser-Liggett C.M."/>
            <person name="Johnson P.J."/>
        </authorList>
    </citation>
    <scope>NUCLEOTIDE SEQUENCE [LARGE SCALE GENOMIC DNA]</scope>
    <source>
        <strain evidence="2">G3</strain>
    </source>
</reference>
<reference evidence="2" key="1">
    <citation type="submission" date="2006-10" db="EMBL/GenBank/DDBJ databases">
        <authorList>
            <person name="Amadeo P."/>
            <person name="Zhao Q."/>
            <person name="Wortman J."/>
            <person name="Fraser-Liggett C."/>
            <person name="Carlton J."/>
        </authorList>
    </citation>
    <scope>NUCLEOTIDE SEQUENCE</scope>
    <source>
        <strain evidence="2">G3</strain>
    </source>
</reference>
<dbReference type="RefSeq" id="XP_001582421.1">
    <property type="nucleotide sequence ID" value="XM_001582371.1"/>
</dbReference>
<feature type="compositionally biased region" description="Basic and acidic residues" evidence="1">
    <location>
        <begin position="535"/>
        <end position="545"/>
    </location>
</feature>
<evidence type="ECO:0000256" key="1">
    <source>
        <dbReference type="SAM" id="MobiDB-lite"/>
    </source>
</evidence>
<feature type="compositionally biased region" description="Basic residues" evidence="1">
    <location>
        <begin position="522"/>
        <end position="534"/>
    </location>
</feature>
<dbReference type="AlphaFoldDB" id="A2DDQ9"/>
<proteinExistence type="predicted"/>
<name>A2DDQ9_TRIV3</name>
<sequence length="565" mass="66038">MCSQKIDQLYKKNPKHGFVFLQDRAYFKHFFKSHSNFAKNSKNSKNSDDILKKFSGVFWNFGLKIETDEKFQNFAKPFEQELDKSSYEKAMKYTKYDIDEVISDKILAKSETICVYKVKYPGDVYIKDITIIKNDIVKDGYLPLSIQPDFVSADNMYSLYTISQGRDISYIVGPAFPDDEFTNTFYSTKKIDGNKLINDDIIKKFDKYQPEIYSEEYYSDYNEEKQYYSDQSDNDHSEEKQYYSDQSDNDHSEEKQYYSDQSDNDHSEEKQYYSDQSDNDHSEEKQEKSEQPDNDHSEEKQYYSDQSDNDHSEEKQEKSEQPDTKITFAVRHSCIAKFKYTHTFYNTVDKPDQLDYPSNVLLQIEEYCKFAHNAIKSHSNSEQKVRLFGYCNGGSEFLDSIDKKYKTSFSKVTSLGIFSEFEDDILNICVIEPNIDIKYLQESVKSVNHIDSTVILSHGPLQDTDQEKEEFNNFETIAKILAIYVTLVQFRDIDFKTIIDITGLRYVKDKTSQKPDDTSSRQKGKSSRHKGKSSRPKDNLSEHKGKPSKQKGHSSGQKSKSYKRK</sequence>